<keyword evidence="2" id="KW-1185">Reference proteome</keyword>
<organism evidence="1 2">
    <name type="scientific">Hygrophoropsis aurantiaca</name>
    <dbReference type="NCBI Taxonomy" id="72124"/>
    <lineage>
        <taxon>Eukaryota</taxon>
        <taxon>Fungi</taxon>
        <taxon>Dikarya</taxon>
        <taxon>Basidiomycota</taxon>
        <taxon>Agaricomycotina</taxon>
        <taxon>Agaricomycetes</taxon>
        <taxon>Agaricomycetidae</taxon>
        <taxon>Boletales</taxon>
        <taxon>Coniophorineae</taxon>
        <taxon>Hygrophoropsidaceae</taxon>
        <taxon>Hygrophoropsis</taxon>
    </lineage>
</organism>
<evidence type="ECO:0000313" key="2">
    <source>
        <dbReference type="Proteomes" id="UP000790377"/>
    </source>
</evidence>
<name>A0ACB7ZZM6_9AGAM</name>
<dbReference type="Proteomes" id="UP000790377">
    <property type="component" value="Unassembled WGS sequence"/>
</dbReference>
<gene>
    <name evidence="1" type="ORF">BJ138DRAFT_1162191</name>
</gene>
<proteinExistence type="predicted"/>
<accession>A0ACB7ZZM6</accession>
<comment type="caution">
    <text evidence="1">The sequence shown here is derived from an EMBL/GenBank/DDBJ whole genome shotgun (WGS) entry which is preliminary data.</text>
</comment>
<evidence type="ECO:0000313" key="1">
    <source>
        <dbReference type="EMBL" id="KAH7906624.1"/>
    </source>
</evidence>
<reference evidence="1" key="1">
    <citation type="journal article" date="2021" name="New Phytol.">
        <title>Evolutionary innovations through gain and loss of genes in the ectomycorrhizal Boletales.</title>
        <authorList>
            <person name="Wu G."/>
            <person name="Miyauchi S."/>
            <person name="Morin E."/>
            <person name="Kuo A."/>
            <person name="Drula E."/>
            <person name="Varga T."/>
            <person name="Kohler A."/>
            <person name="Feng B."/>
            <person name="Cao Y."/>
            <person name="Lipzen A."/>
            <person name="Daum C."/>
            <person name="Hundley H."/>
            <person name="Pangilinan J."/>
            <person name="Johnson J."/>
            <person name="Barry K."/>
            <person name="LaButti K."/>
            <person name="Ng V."/>
            <person name="Ahrendt S."/>
            <person name="Min B."/>
            <person name="Choi I.G."/>
            <person name="Park H."/>
            <person name="Plett J.M."/>
            <person name="Magnuson J."/>
            <person name="Spatafora J.W."/>
            <person name="Nagy L.G."/>
            <person name="Henrissat B."/>
            <person name="Grigoriev I.V."/>
            <person name="Yang Z.L."/>
            <person name="Xu J."/>
            <person name="Martin F.M."/>
        </authorList>
    </citation>
    <scope>NUCLEOTIDE SEQUENCE</scope>
    <source>
        <strain evidence="1">ATCC 28755</strain>
    </source>
</reference>
<sequence length="266" mass="30431">MEPNLELSGMYEHHKRFYFSDGNVIFLVGSTLYKVHRYFFEYHSAFFNAMFSLPIPSTSNTMHLTQEGQSDDNPIVLKDVNCFDFDSLLGQFYPSDFVTNEAKTVEDWKAIFAIASKWDFLSLKGLAQEKLSYNLPVIDAIVMARRYPGELDDWLETGFTYLCQRSERLTVTEGRQLGLDESIIINNAQHDIHVRGYWSGSLVEIELPDSFPKQLSRSPSDPYFTKKSKKRSLSAVEPLTIADVMEGREDHECSVAKRVCIRHGSG</sequence>
<dbReference type="EMBL" id="MU267994">
    <property type="protein sequence ID" value="KAH7906624.1"/>
    <property type="molecule type" value="Genomic_DNA"/>
</dbReference>
<protein>
    <submittedName>
        <fullName evidence="1">Uncharacterized protein</fullName>
    </submittedName>
</protein>